<comment type="caution">
    <text evidence="1">The sequence shown here is derived from an EMBL/GenBank/DDBJ whole genome shotgun (WGS) entry which is preliminary data.</text>
</comment>
<evidence type="ECO:0000313" key="1">
    <source>
        <dbReference type="EMBL" id="KAJ5247439.1"/>
    </source>
</evidence>
<gene>
    <name evidence="1" type="ORF">N7468_002422</name>
</gene>
<evidence type="ECO:0000313" key="2">
    <source>
        <dbReference type="Proteomes" id="UP001150941"/>
    </source>
</evidence>
<name>A0A9W9PIQ5_9EURO</name>
<proteinExistence type="predicted"/>
<accession>A0A9W9PIQ5</accession>
<dbReference type="Proteomes" id="UP001150941">
    <property type="component" value="Unassembled WGS sequence"/>
</dbReference>
<reference evidence="1" key="2">
    <citation type="journal article" date="2023" name="IMA Fungus">
        <title>Comparative genomic study of the Penicillium genus elucidates a diverse pangenome and 15 lateral gene transfer events.</title>
        <authorList>
            <person name="Petersen C."/>
            <person name="Sorensen T."/>
            <person name="Nielsen M.R."/>
            <person name="Sondergaard T.E."/>
            <person name="Sorensen J.L."/>
            <person name="Fitzpatrick D.A."/>
            <person name="Frisvad J.C."/>
            <person name="Nielsen K.L."/>
        </authorList>
    </citation>
    <scope>NUCLEOTIDE SEQUENCE</scope>
    <source>
        <strain evidence="1">IBT 19713</strain>
    </source>
</reference>
<organism evidence="1 2">
    <name type="scientific">Penicillium chermesinum</name>
    <dbReference type="NCBI Taxonomy" id="63820"/>
    <lineage>
        <taxon>Eukaryota</taxon>
        <taxon>Fungi</taxon>
        <taxon>Dikarya</taxon>
        <taxon>Ascomycota</taxon>
        <taxon>Pezizomycotina</taxon>
        <taxon>Eurotiomycetes</taxon>
        <taxon>Eurotiomycetidae</taxon>
        <taxon>Eurotiales</taxon>
        <taxon>Aspergillaceae</taxon>
        <taxon>Penicillium</taxon>
    </lineage>
</organism>
<keyword evidence="2" id="KW-1185">Reference proteome</keyword>
<dbReference type="GeneID" id="83199022"/>
<dbReference type="EMBL" id="JAPQKS010000002">
    <property type="protein sequence ID" value="KAJ5247439.1"/>
    <property type="molecule type" value="Genomic_DNA"/>
</dbReference>
<sequence>MLAGGTICPISSHLAAIAGILTVEPGLPDHLSYRNECSVPRYSILGLLSRIPVPYDYQFLTMITENESDGARLCPNPTH</sequence>
<protein>
    <submittedName>
        <fullName evidence="1">Uncharacterized protein</fullName>
    </submittedName>
</protein>
<reference evidence="1" key="1">
    <citation type="submission" date="2022-11" db="EMBL/GenBank/DDBJ databases">
        <authorList>
            <person name="Petersen C."/>
        </authorList>
    </citation>
    <scope>NUCLEOTIDE SEQUENCE</scope>
    <source>
        <strain evidence="1">IBT 19713</strain>
    </source>
</reference>
<dbReference type="RefSeq" id="XP_058334860.1">
    <property type="nucleotide sequence ID" value="XM_058471719.1"/>
</dbReference>
<dbReference type="AlphaFoldDB" id="A0A9W9PIQ5"/>